<sequence>MKHFIIIVMGIMILAVAEKDTQVDEQFHLNNNRLLIHSKLLEHGVLNKYRQTVHVSHTCDLQIDGEVYPVVDIRELVKGAVVPRGVNHIVVLNSSLKPVQKIHYFTERPLYCIGNQLYLYGDLMIDGLEPEGNVLQFSEQGRRVILFSIEANDLPIQKNYN</sequence>
<name>A0A4E0RAM6_9GAMM</name>
<proteinExistence type="predicted"/>
<protein>
    <submittedName>
        <fullName evidence="1">Uncharacterized protein</fullName>
    </submittedName>
</protein>
<dbReference type="AlphaFoldDB" id="A0A4E0RAM6"/>
<dbReference type="EMBL" id="JSZA02000407">
    <property type="protein sequence ID" value="TGN99706.1"/>
    <property type="molecule type" value="Genomic_DNA"/>
</dbReference>
<gene>
    <name evidence="1" type="ORF">PN36_34970</name>
</gene>
<accession>A0A4E0RAM6</accession>
<keyword evidence="2" id="KW-1185">Reference proteome</keyword>
<reference evidence="1 2" key="1">
    <citation type="journal article" date="2016" name="Front. Microbiol.">
        <title>Single-Cell (Meta-)Genomics of a Dimorphic Candidatus Thiomargarita nelsonii Reveals Genomic Plasticity.</title>
        <authorList>
            <person name="Flood B.E."/>
            <person name="Fliss P."/>
            <person name="Jones D.S."/>
            <person name="Dick G.J."/>
            <person name="Jain S."/>
            <person name="Kaster A.K."/>
            <person name="Winkel M."/>
            <person name="Mussmann M."/>
            <person name="Bailey J."/>
        </authorList>
    </citation>
    <scope>NUCLEOTIDE SEQUENCE [LARGE SCALE GENOMIC DNA]</scope>
    <source>
        <strain evidence="1">Hydrate Ridge</strain>
    </source>
</reference>
<comment type="caution">
    <text evidence="1">The sequence shown here is derived from an EMBL/GenBank/DDBJ whole genome shotgun (WGS) entry which is preliminary data.</text>
</comment>
<evidence type="ECO:0000313" key="1">
    <source>
        <dbReference type="EMBL" id="TGN99706.1"/>
    </source>
</evidence>
<evidence type="ECO:0000313" key="2">
    <source>
        <dbReference type="Proteomes" id="UP000030428"/>
    </source>
</evidence>
<dbReference type="Proteomes" id="UP000030428">
    <property type="component" value="Unassembled WGS sequence"/>
</dbReference>
<organism evidence="1 2">
    <name type="scientific">Candidatus Thiomargarita nelsonii</name>
    <dbReference type="NCBI Taxonomy" id="1003181"/>
    <lineage>
        <taxon>Bacteria</taxon>
        <taxon>Pseudomonadati</taxon>
        <taxon>Pseudomonadota</taxon>
        <taxon>Gammaproteobacteria</taxon>
        <taxon>Thiotrichales</taxon>
        <taxon>Thiotrichaceae</taxon>
        <taxon>Thiomargarita</taxon>
    </lineage>
</organism>